<feature type="transmembrane region" description="Helical" evidence="8">
    <location>
        <begin position="128"/>
        <end position="149"/>
    </location>
</feature>
<gene>
    <name evidence="9" type="ORF">KTH89_13490</name>
</gene>
<keyword evidence="6 8" id="KW-1133">Transmembrane helix</keyword>
<evidence type="ECO:0000256" key="5">
    <source>
        <dbReference type="ARBA" id="ARBA00022692"/>
    </source>
</evidence>
<keyword evidence="10" id="KW-1185">Reference proteome</keyword>
<dbReference type="Proteomes" id="UP000712157">
    <property type="component" value="Unassembled WGS sequence"/>
</dbReference>
<organism evidence="9 10">
    <name type="scientific">Diplocloster agilis</name>
    <dbReference type="NCBI Taxonomy" id="2850323"/>
    <lineage>
        <taxon>Bacteria</taxon>
        <taxon>Bacillati</taxon>
        <taxon>Bacillota</taxon>
        <taxon>Clostridia</taxon>
        <taxon>Lachnospirales</taxon>
        <taxon>Lachnospiraceae</taxon>
        <taxon>Diplocloster</taxon>
    </lineage>
</organism>
<feature type="transmembrane region" description="Helical" evidence="8">
    <location>
        <begin position="67"/>
        <end position="87"/>
    </location>
</feature>
<proteinExistence type="inferred from homology"/>
<dbReference type="RefSeq" id="WP_158346918.1">
    <property type="nucleotide sequence ID" value="NZ_JAHQCW010000022.1"/>
</dbReference>
<comment type="subcellular location">
    <subcellularLocation>
        <location evidence="1">Cell membrane</location>
        <topology evidence="1">Multi-pass membrane protein</topology>
    </subcellularLocation>
</comment>
<evidence type="ECO:0000313" key="9">
    <source>
        <dbReference type="EMBL" id="MBU9737557.1"/>
    </source>
</evidence>
<feature type="transmembrane region" description="Helical" evidence="8">
    <location>
        <begin position="36"/>
        <end position="55"/>
    </location>
</feature>
<evidence type="ECO:0000256" key="4">
    <source>
        <dbReference type="ARBA" id="ARBA00022475"/>
    </source>
</evidence>
<dbReference type="EMBL" id="JAHQCW010000022">
    <property type="protein sequence ID" value="MBU9737557.1"/>
    <property type="molecule type" value="Genomic_DNA"/>
</dbReference>
<comment type="similarity">
    <text evidence="2">Belongs to the auxin efflux carrier (TC 2.A.69) family.</text>
</comment>
<dbReference type="PANTHER" id="PTHR36838">
    <property type="entry name" value="AUXIN EFFLUX CARRIER FAMILY PROTEIN"/>
    <property type="match status" value="1"/>
</dbReference>
<dbReference type="AlphaFoldDB" id="A0A949K7Y9"/>
<reference evidence="9" key="1">
    <citation type="submission" date="2021-06" db="EMBL/GenBank/DDBJ databases">
        <title>Description of novel taxa of the family Lachnospiraceae.</title>
        <authorList>
            <person name="Chaplin A.V."/>
            <person name="Sokolova S.R."/>
            <person name="Pikina A.P."/>
            <person name="Korzhanova M."/>
            <person name="Belova V."/>
            <person name="Korostin D."/>
            <person name="Efimov B.A."/>
        </authorList>
    </citation>
    <scope>NUCLEOTIDE SEQUENCE</scope>
    <source>
        <strain evidence="9">ASD5720</strain>
    </source>
</reference>
<dbReference type="PANTHER" id="PTHR36838:SF1">
    <property type="entry name" value="SLR1864 PROTEIN"/>
    <property type="match status" value="1"/>
</dbReference>
<evidence type="ECO:0000256" key="1">
    <source>
        <dbReference type="ARBA" id="ARBA00004651"/>
    </source>
</evidence>
<evidence type="ECO:0000256" key="3">
    <source>
        <dbReference type="ARBA" id="ARBA00022448"/>
    </source>
</evidence>
<keyword evidence="7 8" id="KW-0472">Membrane</keyword>
<evidence type="ECO:0000256" key="6">
    <source>
        <dbReference type="ARBA" id="ARBA00022989"/>
    </source>
</evidence>
<feature type="transmembrane region" description="Helical" evidence="8">
    <location>
        <begin position="257"/>
        <end position="277"/>
    </location>
</feature>
<dbReference type="Gene3D" id="1.20.1530.20">
    <property type="match status" value="2"/>
</dbReference>
<feature type="transmembrane region" description="Helical" evidence="8">
    <location>
        <begin position="169"/>
        <end position="185"/>
    </location>
</feature>
<feature type="transmembrane region" description="Helical" evidence="8">
    <location>
        <begin position="6"/>
        <end position="24"/>
    </location>
</feature>
<keyword evidence="5 8" id="KW-0812">Transmembrane</keyword>
<protein>
    <submittedName>
        <fullName evidence="9">AEC family transporter</fullName>
    </submittedName>
</protein>
<comment type="caution">
    <text evidence="9">The sequence shown here is derived from an EMBL/GenBank/DDBJ whole genome shotgun (WGS) entry which is preliminary data.</text>
</comment>
<dbReference type="InterPro" id="IPR038770">
    <property type="entry name" value="Na+/solute_symporter_sf"/>
</dbReference>
<dbReference type="GO" id="GO:0005886">
    <property type="term" value="C:plasma membrane"/>
    <property type="evidence" value="ECO:0007669"/>
    <property type="project" value="UniProtKB-SubCell"/>
</dbReference>
<evidence type="ECO:0000256" key="8">
    <source>
        <dbReference type="SAM" id="Phobius"/>
    </source>
</evidence>
<dbReference type="GO" id="GO:0055085">
    <property type="term" value="P:transmembrane transport"/>
    <property type="evidence" value="ECO:0007669"/>
    <property type="project" value="InterPro"/>
</dbReference>
<dbReference type="Pfam" id="PF03547">
    <property type="entry name" value="Mem_trans"/>
    <property type="match status" value="1"/>
</dbReference>
<evidence type="ECO:0000256" key="2">
    <source>
        <dbReference type="ARBA" id="ARBA00010145"/>
    </source>
</evidence>
<evidence type="ECO:0000313" key="10">
    <source>
        <dbReference type="Proteomes" id="UP000712157"/>
    </source>
</evidence>
<evidence type="ECO:0000256" key="7">
    <source>
        <dbReference type="ARBA" id="ARBA00023136"/>
    </source>
</evidence>
<keyword evidence="3" id="KW-0813">Transport</keyword>
<feature type="transmembrane region" description="Helical" evidence="8">
    <location>
        <begin position="289"/>
        <end position="308"/>
    </location>
</feature>
<name>A0A949K7Y9_9FIRM</name>
<sequence>MDLLMVIEKMISLFLMILIGYAANKAGILDGTGNQKLSALILNICCPLLIVSAVAGGNANGSKSEAFMVLGLAFLLYIALGVISLMVPRLFHVKDNQKGLFQFMTIFPNVGFMGFPVAQVIFGTESLFYASMFNLAFNLLAFTLGVYLIQKDVSDGAAGKINWKKICNMGTLMAVLAMLIYLLDLKLPDVIADTCSIVGNATTPLSMIVIGSTMAGIPLKSVFTDGKAYLFSIMKVVLIPALFWLVGRLFIENPIVLGLLVIIAGMPCASITAMFAIEYNSDANTASRYVFLTTLMSFLSIPVLAWLLSM</sequence>
<feature type="transmembrane region" description="Helical" evidence="8">
    <location>
        <begin position="99"/>
        <end position="122"/>
    </location>
</feature>
<feature type="transmembrane region" description="Helical" evidence="8">
    <location>
        <begin position="229"/>
        <end position="251"/>
    </location>
</feature>
<accession>A0A949K7Y9</accession>
<dbReference type="InterPro" id="IPR004776">
    <property type="entry name" value="Mem_transp_PIN-like"/>
</dbReference>
<keyword evidence="4" id="KW-1003">Cell membrane</keyword>